<evidence type="ECO:0000259" key="16">
    <source>
        <dbReference type="PROSITE" id="PS50919"/>
    </source>
</evidence>
<dbReference type="InterPro" id="IPR027005">
    <property type="entry name" value="PMT-like"/>
</dbReference>
<evidence type="ECO:0000256" key="14">
    <source>
        <dbReference type="RuleBase" id="RU367007"/>
    </source>
</evidence>
<reference evidence="17" key="1">
    <citation type="submission" date="2021-06" db="EMBL/GenBank/DDBJ databases">
        <title>Candida auris outbreak in lebanese hospital.</title>
        <authorList>
            <person name="Finianos M."/>
        </authorList>
    </citation>
    <scope>NUCLEOTIDE SEQUENCE</scope>
    <source>
        <strain evidence="17">CA7LBN</strain>
    </source>
</reference>
<feature type="transmembrane region" description="Helical" evidence="14">
    <location>
        <begin position="279"/>
        <end position="298"/>
    </location>
</feature>
<dbReference type="SMART" id="SM00472">
    <property type="entry name" value="MIR"/>
    <property type="match status" value="3"/>
</dbReference>
<dbReference type="Gene3D" id="2.60.300.12">
    <property type="entry name" value="HesB-like domain"/>
    <property type="match status" value="1"/>
</dbReference>
<feature type="domain" description="MIR" evidence="16">
    <location>
        <begin position="401"/>
        <end position="457"/>
    </location>
</feature>
<evidence type="ECO:0000256" key="2">
    <source>
        <dbReference type="ARBA" id="ARBA00004922"/>
    </source>
</evidence>
<comment type="function">
    <text evidence="14">Transfers mannose from Dol-P-mannose to Ser or Thr residues on proteins.</text>
</comment>
<dbReference type="Proteomes" id="UP000825438">
    <property type="component" value="Chromosome III"/>
</dbReference>
<evidence type="ECO:0000256" key="3">
    <source>
        <dbReference type="ARBA" id="ARBA00007222"/>
    </source>
</evidence>
<evidence type="ECO:0000256" key="13">
    <source>
        <dbReference type="ARBA" id="ARBA00045102"/>
    </source>
</evidence>
<evidence type="ECO:0000256" key="4">
    <source>
        <dbReference type="ARBA" id="ARBA00012839"/>
    </source>
</evidence>
<dbReference type="InterPro" id="IPR036300">
    <property type="entry name" value="MIR_dom_sf"/>
</dbReference>
<protein>
    <recommendedName>
        <fullName evidence="4 14">Dolichyl-phosphate-mannose--protein mannosyltransferase</fullName>
        <ecNumber evidence="4 14">2.4.1.109</ecNumber>
    </recommendedName>
</protein>
<keyword evidence="8" id="KW-0677">Repeat</keyword>
<dbReference type="EMBL" id="CP076751">
    <property type="protein sequence ID" value="QWW24041.1"/>
    <property type="molecule type" value="Genomic_DNA"/>
</dbReference>
<proteinExistence type="inferred from homology"/>
<evidence type="ECO:0000256" key="11">
    <source>
        <dbReference type="ARBA" id="ARBA00023136"/>
    </source>
</evidence>
<dbReference type="InterPro" id="IPR016092">
    <property type="entry name" value="ATAP"/>
</dbReference>
<accession>A0A8F2W1Z8</accession>
<evidence type="ECO:0000256" key="7">
    <source>
        <dbReference type="ARBA" id="ARBA00022692"/>
    </source>
</evidence>
<dbReference type="GO" id="GO:0005789">
    <property type="term" value="C:endoplasmic reticulum membrane"/>
    <property type="evidence" value="ECO:0007669"/>
    <property type="project" value="UniProtKB-SubCell"/>
</dbReference>
<dbReference type="InterPro" id="IPR003342">
    <property type="entry name" value="ArnT-like_N"/>
</dbReference>
<feature type="transmembrane region" description="Helical" evidence="14">
    <location>
        <begin position="144"/>
        <end position="160"/>
    </location>
</feature>
<comment type="catalytic activity">
    <reaction evidence="13 14">
        <text>a di-trans,poly-cis-dolichyl beta-D-mannosyl phosphate + L-seryl-[protein] = 3-O-(alpha-D-mannosyl)-L-seryl-[protein] + a di-trans,poly-cis-dolichyl phosphate + H(+)</text>
        <dbReference type="Rhea" id="RHEA:17377"/>
        <dbReference type="Rhea" id="RHEA-COMP:9863"/>
        <dbReference type="Rhea" id="RHEA-COMP:13546"/>
        <dbReference type="Rhea" id="RHEA-COMP:19498"/>
        <dbReference type="Rhea" id="RHEA-COMP:19501"/>
        <dbReference type="ChEBI" id="CHEBI:15378"/>
        <dbReference type="ChEBI" id="CHEBI:29999"/>
        <dbReference type="ChEBI" id="CHEBI:57683"/>
        <dbReference type="ChEBI" id="CHEBI:58211"/>
        <dbReference type="ChEBI" id="CHEBI:137321"/>
        <dbReference type="EC" id="2.4.1.109"/>
    </reaction>
</comment>
<dbReference type="PANTHER" id="PTHR10050">
    <property type="entry name" value="DOLICHYL-PHOSPHATE-MANNOSE--PROTEIN MANNOSYLTRANSFERASE"/>
    <property type="match status" value="1"/>
</dbReference>
<dbReference type="UniPathway" id="UPA00378"/>
<dbReference type="Pfam" id="PF02815">
    <property type="entry name" value="MIR"/>
    <property type="match status" value="1"/>
</dbReference>
<dbReference type="SUPFAM" id="SSF89360">
    <property type="entry name" value="HesB-like domain"/>
    <property type="match status" value="1"/>
</dbReference>
<feature type="domain" description="MIR" evidence="16">
    <location>
        <begin position="463"/>
        <end position="523"/>
    </location>
</feature>
<feature type="transmembrane region" description="Helical" evidence="14">
    <location>
        <begin position="672"/>
        <end position="692"/>
    </location>
</feature>
<feature type="transmembrane region" description="Helical" evidence="14">
    <location>
        <begin position="605"/>
        <end position="624"/>
    </location>
</feature>
<dbReference type="NCBIfam" id="TIGR00049">
    <property type="entry name" value="iron-sulfur cluster assembly accessory protein"/>
    <property type="match status" value="1"/>
</dbReference>
<feature type="domain" description="MIR" evidence="16">
    <location>
        <begin position="332"/>
        <end position="387"/>
    </location>
</feature>
<evidence type="ECO:0000256" key="10">
    <source>
        <dbReference type="ARBA" id="ARBA00022989"/>
    </source>
</evidence>
<dbReference type="GO" id="GO:0051536">
    <property type="term" value="F:iron-sulfur cluster binding"/>
    <property type="evidence" value="ECO:0007669"/>
    <property type="project" value="InterPro"/>
</dbReference>
<feature type="transmembrane region" description="Helical" evidence="14">
    <location>
        <begin position="228"/>
        <end position="259"/>
    </location>
</feature>
<evidence type="ECO:0000256" key="5">
    <source>
        <dbReference type="ARBA" id="ARBA00022676"/>
    </source>
</evidence>
<dbReference type="InterPro" id="IPR000361">
    <property type="entry name" value="ATAP_core_dom"/>
</dbReference>
<comment type="similarity">
    <text evidence="3 14">Belongs to the glycosyltransferase 39 family.</text>
</comment>
<name>A0A8F2W1Z8_CANAR</name>
<feature type="region of interest" description="Disordered" evidence="15">
    <location>
        <begin position="1"/>
        <end position="37"/>
    </location>
</feature>
<keyword evidence="11 14" id="KW-0472">Membrane</keyword>
<feature type="transmembrane region" description="Helical" evidence="14">
    <location>
        <begin position="645"/>
        <end position="666"/>
    </location>
</feature>
<dbReference type="PROSITE" id="PS50919">
    <property type="entry name" value="MIR"/>
    <property type="match status" value="3"/>
</dbReference>
<dbReference type="GO" id="GO:0004169">
    <property type="term" value="F:dolichyl-phosphate-mannose-protein mannosyltransferase activity"/>
    <property type="evidence" value="ECO:0007669"/>
    <property type="project" value="UniProtKB-UniRule"/>
</dbReference>
<dbReference type="Pfam" id="PF16192">
    <property type="entry name" value="PMT_4TMC"/>
    <property type="match status" value="1"/>
</dbReference>
<dbReference type="GO" id="GO:0016226">
    <property type="term" value="P:iron-sulfur cluster assembly"/>
    <property type="evidence" value="ECO:0007669"/>
    <property type="project" value="InterPro"/>
</dbReference>
<comment type="catalytic activity">
    <reaction evidence="12 14">
        <text>a di-trans,poly-cis-dolichyl beta-D-mannosyl phosphate + L-threonyl-[protein] = 3-O-(alpha-D-mannosyl)-L-threonyl-[protein] + a di-trans,poly-cis-dolichyl phosphate + H(+)</text>
        <dbReference type="Rhea" id="RHEA:53396"/>
        <dbReference type="Rhea" id="RHEA-COMP:11060"/>
        <dbReference type="Rhea" id="RHEA-COMP:13547"/>
        <dbReference type="Rhea" id="RHEA-COMP:19498"/>
        <dbReference type="Rhea" id="RHEA-COMP:19501"/>
        <dbReference type="ChEBI" id="CHEBI:15378"/>
        <dbReference type="ChEBI" id="CHEBI:30013"/>
        <dbReference type="ChEBI" id="CHEBI:57683"/>
        <dbReference type="ChEBI" id="CHEBI:58211"/>
        <dbReference type="ChEBI" id="CHEBI:137323"/>
        <dbReference type="EC" id="2.4.1.109"/>
    </reaction>
</comment>
<dbReference type="Pfam" id="PF01521">
    <property type="entry name" value="Fe-S_biosyn"/>
    <property type="match status" value="1"/>
</dbReference>
<organism evidence="17">
    <name type="scientific">Candidozyma auris</name>
    <name type="common">Yeast</name>
    <name type="synonym">Candida auris</name>
    <dbReference type="NCBI Taxonomy" id="498019"/>
    <lineage>
        <taxon>Eukaryota</taxon>
        <taxon>Fungi</taxon>
        <taxon>Dikarya</taxon>
        <taxon>Ascomycota</taxon>
        <taxon>Saccharomycotina</taxon>
        <taxon>Pichiomycetes</taxon>
        <taxon>Metschnikowiaceae</taxon>
        <taxon>Candidozyma</taxon>
    </lineage>
</organism>
<dbReference type="AlphaFoldDB" id="A0A8F2W1Z8"/>
<comment type="pathway">
    <text evidence="2 14">Protein modification; protein glycosylation.</text>
</comment>
<keyword evidence="6 14" id="KW-0808">Transferase</keyword>
<keyword evidence="7 14" id="KW-0812">Transmembrane</keyword>
<feature type="transmembrane region" description="Helical" evidence="14">
    <location>
        <begin position="191"/>
        <end position="208"/>
    </location>
</feature>
<keyword evidence="5 14" id="KW-0328">Glycosyltransferase</keyword>
<dbReference type="InterPro" id="IPR016093">
    <property type="entry name" value="MIR_motif"/>
</dbReference>
<dbReference type="Pfam" id="PF02366">
    <property type="entry name" value="PMT"/>
    <property type="match status" value="1"/>
</dbReference>
<feature type="transmembrane region" description="Helical" evidence="14">
    <location>
        <begin position="704"/>
        <end position="724"/>
    </location>
</feature>
<dbReference type="CDD" id="cd23284">
    <property type="entry name" value="beta-trefoil_MIR_PMT2-like"/>
    <property type="match status" value="1"/>
</dbReference>
<feature type="transmembrane region" description="Helical" evidence="14">
    <location>
        <begin position="56"/>
        <end position="72"/>
    </location>
</feature>
<dbReference type="FunFam" id="2.80.10.50:FF:000012">
    <property type="entry name" value="Protein O-mannosyl-transferase 1"/>
    <property type="match status" value="1"/>
</dbReference>
<dbReference type="SUPFAM" id="SSF82109">
    <property type="entry name" value="MIR domain"/>
    <property type="match status" value="1"/>
</dbReference>
<keyword evidence="10 14" id="KW-1133">Transmembrane helix</keyword>
<feature type="compositionally biased region" description="Polar residues" evidence="15">
    <location>
        <begin position="21"/>
        <end position="30"/>
    </location>
</feature>
<evidence type="ECO:0000256" key="15">
    <source>
        <dbReference type="SAM" id="MobiDB-lite"/>
    </source>
</evidence>
<evidence type="ECO:0000256" key="9">
    <source>
        <dbReference type="ARBA" id="ARBA00022824"/>
    </source>
</evidence>
<evidence type="ECO:0000313" key="17">
    <source>
        <dbReference type="EMBL" id="QWW24041.1"/>
    </source>
</evidence>
<dbReference type="PANTHER" id="PTHR10050:SF46">
    <property type="entry name" value="PROTEIN O-MANNOSYL-TRANSFERASE 2"/>
    <property type="match status" value="1"/>
</dbReference>
<dbReference type="Gene3D" id="2.80.10.50">
    <property type="match status" value="1"/>
</dbReference>
<keyword evidence="9 14" id="KW-0256">Endoplasmic reticulum</keyword>
<dbReference type="EC" id="2.4.1.109" evidence="4 14"/>
<evidence type="ECO:0000256" key="1">
    <source>
        <dbReference type="ARBA" id="ARBA00004477"/>
    </source>
</evidence>
<sequence length="930" mass="105599">MPPSGVNVDTNSSVRSRKTRSAASGSSLKNEASAEDYAESKYEESTTNALLKLESWLAPLVFTVASFLLRAYRISVNNHVVWDEAHFGKFGSYYLRHEFYHDVHPPLGKMLVGLSGYLAGYNGSWDFPSGEAYPEYIDYTKMRLFQVLFSGLCAPVAYFTCKEIGFSLLSTWLFTTMVTFELSYVTLGKFILLDSPLLFFTTATVLAFSRFNNFNTPNKEFSRKWWKWLLITGVCIGCTMSTKMVGLFVTTLVGIYTVVDLWNKLGDKSISWKKYLFHWAARIVALIIVPFCVFLVSFKVHFDLLYKSGTGDANMSSLFQANLENSDVGGGPRDVTIGHSYVTLKNQGLTGGLLHSHVQTFPEGSKQQQVTTYSHKDSNNNWIFQRARGLPYYEPETNKEPEYVLDGMTVRLMHPMTGRNLHTHEIAAPLSKSEWEVAAYGNLTIGDLKDNWIVEIMESHGKEDSLKLHPLTTSFRLKSAALGCYLGVPGNSLPQWGFRQGEVVCFKNPFRKDKRTWWNIENNRNEILPDAPEDFKLPRTNFFKDFIQLNLAMMATNNALVPDDDKQDDLASKFWQWPTLHSGIRMCSWASDKVKYFLIGSPATTWPSTFGVVLFCFITLYHLIRWQRQINDFADPHKLKTFLMGGIYPMFGWGLHFMPFVIMGRVTYVHHYLPALYFAMLVFVYEVDAFTAPLKRSTTPAKRAAYFAVYAVLHVAVIGTFWYFRWIAFGMEGPKEDWKHLDLLPSQILRSCPRYSMALHTRVRFYSTESGKTLKSSSFALPKEAQGEFDDFKKTKLVSGKTGLKIAITDRAKDKLAQIAKDDNNPDSALRIKVESGGCHGFQYNLELTNLSEELKKESDLLVFEREDAKSAKVIFDESSLEILQDSRIDFTKELIGTSFKVVDSPYTSTSCGCGASFDFDFEKLHAAKG</sequence>
<dbReference type="InterPro" id="IPR032421">
    <property type="entry name" value="PMT_4TMC"/>
</dbReference>
<evidence type="ECO:0000256" key="12">
    <source>
        <dbReference type="ARBA" id="ARBA00045085"/>
    </source>
</evidence>
<dbReference type="InterPro" id="IPR035903">
    <property type="entry name" value="HesB-like_dom_sf"/>
</dbReference>
<comment type="subcellular location">
    <subcellularLocation>
        <location evidence="1 14">Endoplasmic reticulum membrane</location>
        <topology evidence="1 14">Multi-pass membrane protein</topology>
    </subcellularLocation>
</comment>
<evidence type="ECO:0000256" key="6">
    <source>
        <dbReference type="ARBA" id="ARBA00022679"/>
    </source>
</evidence>
<gene>
    <name evidence="17" type="ORF">CA7LBN_002875</name>
</gene>
<evidence type="ECO:0000256" key="8">
    <source>
        <dbReference type="ARBA" id="ARBA00022737"/>
    </source>
</evidence>